<keyword evidence="2" id="KW-0732">Signal</keyword>
<dbReference type="AlphaFoldDB" id="A0A926DFZ7"/>
<evidence type="ECO:0000256" key="2">
    <source>
        <dbReference type="SAM" id="SignalP"/>
    </source>
</evidence>
<dbReference type="Proteomes" id="UP000620366">
    <property type="component" value="Unassembled WGS sequence"/>
</dbReference>
<sequence>MGKRLKSAAALLLALVLCLGLGANAFAYDAAEAGSLADALNTLGLFKGTDSGYDLDSELTRAQALVLLVRLIGQEVEALYGEERSHPFTDIPQWVNGYVGYGYENGLAAGVTPTEFQPDERASAQVFVTFVLRALGYKDSADGTVWDNWKTLAESAGILPDGVNTDKFLRGDAVVICYAALDAKVQGGEGTLADKLLADGAFNSLALATARALAGNEVTAQSSLIDIMGAVYAGVDTMEPSRLHVAEITEENLSFYFGAENIPFVEGIACEPMMTAQAHSVGLLRVKDGTDIEKTKADIRENVNPRKWICVGVSPSNIRVESIGNLILLVMDNSAPDELARNFRALDSSLATPDAKGMIKIGETYMEAGETVDQQSVSRLARVMENLRATYFADSDVYYAIVPDKTYYARELTADYINHSAIVEQLSYELLDWKTADLTGLLTLDDYYVTDPHWRQEELLPVAEELGKLMGFTVNRASFTTQSREGFVGTYRQKLANLPGETVRWLTSSATEAAVVDNFSNQAFKEVYDVARLDTDIAYDLFLSGATPLTVIENPNAAAKRELVIFRDSYASSLAPLLIENYSKITMVDLRYMHSSLLPEYVDFTDADVLFLYSDRLANDSLLLKADVPANDQLNMVG</sequence>
<dbReference type="PROSITE" id="PS51272">
    <property type="entry name" value="SLH"/>
    <property type="match status" value="1"/>
</dbReference>
<dbReference type="InterPro" id="IPR001119">
    <property type="entry name" value="SLH_dom"/>
</dbReference>
<reference evidence="4" key="1">
    <citation type="submission" date="2020-08" db="EMBL/GenBank/DDBJ databases">
        <title>Genome public.</title>
        <authorList>
            <person name="Liu C."/>
            <person name="Sun Q."/>
        </authorList>
    </citation>
    <scope>NUCLEOTIDE SEQUENCE</scope>
    <source>
        <strain evidence="4">BX7</strain>
    </source>
</reference>
<keyword evidence="1" id="KW-0677">Repeat</keyword>
<proteinExistence type="predicted"/>
<feature type="chain" id="PRO_5037852150" description="SLH domain-containing protein" evidence="2">
    <location>
        <begin position="28"/>
        <end position="638"/>
    </location>
</feature>
<feature type="domain" description="SLH" evidence="3">
    <location>
        <begin position="82"/>
        <end position="145"/>
    </location>
</feature>
<gene>
    <name evidence="4" type="ORF">H8695_10730</name>
</gene>
<evidence type="ECO:0000259" key="3">
    <source>
        <dbReference type="PROSITE" id="PS51272"/>
    </source>
</evidence>
<name>A0A926DFZ7_9FIRM</name>
<feature type="signal peptide" evidence="2">
    <location>
        <begin position="1"/>
        <end position="27"/>
    </location>
</feature>
<evidence type="ECO:0000313" key="5">
    <source>
        <dbReference type="Proteomes" id="UP000620366"/>
    </source>
</evidence>
<evidence type="ECO:0000256" key="1">
    <source>
        <dbReference type="ARBA" id="ARBA00022737"/>
    </source>
</evidence>
<keyword evidence="5" id="KW-1185">Reference proteome</keyword>
<comment type="caution">
    <text evidence="4">The sequence shown here is derived from an EMBL/GenBank/DDBJ whole genome shotgun (WGS) entry which is preliminary data.</text>
</comment>
<protein>
    <recommendedName>
        <fullName evidence="3">SLH domain-containing protein</fullName>
    </recommendedName>
</protein>
<evidence type="ECO:0000313" key="4">
    <source>
        <dbReference type="EMBL" id="MBC8537161.1"/>
    </source>
</evidence>
<accession>A0A926DFZ7</accession>
<dbReference type="RefSeq" id="WP_249301509.1">
    <property type="nucleotide sequence ID" value="NZ_JACRSP010000005.1"/>
</dbReference>
<organism evidence="4 5">
    <name type="scientific">Feifania hominis</name>
    <dbReference type="NCBI Taxonomy" id="2763660"/>
    <lineage>
        <taxon>Bacteria</taxon>
        <taxon>Bacillati</taxon>
        <taxon>Bacillota</taxon>
        <taxon>Clostridia</taxon>
        <taxon>Eubacteriales</taxon>
        <taxon>Feifaniaceae</taxon>
        <taxon>Feifania</taxon>
    </lineage>
</organism>
<dbReference type="EMBL" id="JACRSP010000005">
    <property type="protein sequence ID" value="MBC8537161.1"/>
    <property type="molecule type" value="Genomic_DNA"/>
</dbReference>